<proteinExistence type="predicted"/>
<dbReference type="EMBL" id="JAFLCK010000041">
    <property type="protein sequence ID" value="MBN8662526.1"/>
    <property type="molecule type" value="Genomic_DNA"/>
</dbReference>
<feature type="domain" description="Peptidase M10 metallopeptidase" evidence="5">
    <location>
        <begin position="20"/>
        <end position="143"/>
    </location>
</feature>
<evidence type="ECO:0000259" key="5">
    <source>
        <dbReference type="Pfam" id="PF00413"/>
    </source>
</evidence>
<keyword evidence="4" id="KW-0862">Zinc</keyword>
<dbReference type="SUPFAM" id="SSF55486">
    <property type="entry name" value="Metalloproteases ('zincins'), catalytic domain"/>
    <property type="match status" value="1"/>
</dbReference>
<evidence type="ECO:0000313" key="6">
    <source>
        <dbReference type="EMBL" id="MBN8662526.1"/>
    </source>
</evidence>
<protein>
    <submittedName>
        <fullName evidence="6">Matrixin family metalloprotease</fullName>
    </submittedName>
</protein>
<dbReference type="GO" id="GO:0006508">
    <property type="term" value="P:proteolysis"/>
    <property type="evidence" value="ECO:0007669"/>
    <property type="project" value="UniProtKB-KW"/>
</dbReference>
<dbReference type="AlphaFoldDB" id="A0A8J7TNX1"/>
<organism evidence="6 7">
    <name type="scientific">Candidatus Obscuribacter phosphatis</name>
    <dbReference type="NCBI Taxonomy" id="1906157"/>
    <lineage>
        <taxon>Bacteria</taxon>
        <taxon>Bacillati</taxon>
        <taxon>Candidatus Melainabacteria</taxon>
        <taxon>Candidatus Obscuribacterales</taxon>
        <taxon>Candidatus Obscuribacteraceae</taxon>
        <taxon>Candidatus Obscuribacter</taxon>
    </lineage>
</organism>
<keyword evidence="6" id="KW-0482">Metalloprotease</keyword>
<name>A0A8J7TNX1_9BACT</name>
<keyword evidence="1" id="KW-0645">Protease</keyword>
<gene>
    <name evidence="6" type="ORF">J0M35_19315</name>
</gene>
<keyword evidence="2" id="KW-0479">Metal-binding</keyword>
<reference evidence="6" key="1">
    <citation type="submission" date="2021-02" db="EMBL/GenBank/DDBJ databases">
        <title>Genome-Resolved Metagenomics of a Microbial Community Performing Photosynthetic Biological Nutrient Removal.</title>
        <authorList>
            <person name="Mcdaniel E.A."/>
        </authorList>
    </citation>
    <scope>NUCLEOTIDE SEQUENCE</scope>
    <source>
        <strain evidence="6">UWPOB_OBS1</strain>
    </source>
</reference>
<keyword evidence="3" id="KW-0378">Hydrolase</keyword>
<sequence>MKVFVEQSKEKGFDNETTKLIFDSCKTWIDGEVPIVIEQSYSDADADVTFVKTPVLGNPSAGAVTQFILQGEEVISKAVISILAVMPESSIKSSFAQDKFRSLVAHEFGHALGIDGHSPFGKDLMYWKSNQLKPSKRDIQTVMAIWSTAC</sequence>
<dbReference type="GO" id="GO:0004222">
    <property type="term" value="F:metalloendopeptidase activity"/>
    <property type="evidence" value="ECO:0007669"/>
    <property type="project" value="InterPro"/>
</dbReference>
<dbReference type="Proteomes" id="UP000664277">
    <property type="component" value="Unassembled WGS sequence"/>
</dbReference>
<evidence type="ECO:0000256" key="2">
    <source>
        <dbReference type="ARBA" id="ARBA00022723"/>
    </source>
</evidence>
<dbReference type="InterPro" id="IPR024079">
    <property type="entry name" value="MetalloPept_cat_dom_sf"/>
</dbReference>
<dbReference type="GO" id="GO:0031012">
    <property type="term" value="C:extracellular matrix"/>
    <property type="evidence" value="ECO:0007669"/>
    <property type="project" value="InterPro"/>
</dbReference>
<evidence type="ECO:0000313" key="7">
    <source>
        <dbReference type="Proteomes" id="UP000664277"/>
    </source>
</evidence>
<evidence type="ECO:0000256" key="4">
    <source>
        <dbReference type="ARBA" id="ARBA00022833"/>
    </source>
</evidence>
<dbReference type="GO" id="GO:0008270">
    <property type="term" value="F:zinc ion binding"/>
    <property type="evidence" value="ECO:0007669"/>
    <property type="project" value="InterPro"/>
</dbReference>
<dbReference type="Pfam" id="PF00413">
    <property type="entry name" value="Peptidase_M10"/>
    <property type="match status" value="1"/>
</dbReference>
<comment type="caution">
    <text evidence="6">The sequence shown here is derived from an EMBL/GenBank/DDBJ whole genome shotgun (WGS) entry which is preliminary data.</text>
</comment>
<dbReference type="Gene3D" id="3.40.390.10">
    <property type="entry name" value="Collagenase (Catalytic Domain)"/>
    <property type="match status" value="1"/>
</dbReference>
<evidence type="ECO:0000256" key="1">
    <source>
        <dbReference type="ARBA" id="ARBA00022670"/>
    </source>
</evidence>
<dbReference type="InterPro" id="IPR001818">
    <property type="entry name" value="Pept_M10_metallopeptidase"/>
</dbReference>
<evidence type="ECO:0000256" key="3">
    <source>
        <dbReference type="ARBA" id="ARBA00022801"/>
    </source>
</evidence>
<accession>A0A8J7TNX1</accession>